<name>B3PJZ1_CELJU</name>
<feature type="transmembrane region" description="Helical" evidence="6">
    <location>
        <begin position="48"/>
        <end position="69"/>
    </location>
</feature>
<protein>
    <recommendedName>
        <fullName evidence="6">Probable membrane transporter protein</fullName>
    </recommendedName>
</protein>
<evidence type="ECO:0000256" key="3">
    <source>
        <dbReference type="ARBA" id="ARBA00022692"/>
    </source>
</evidence>
<dbReference type="Pfam" id="PF01925">
    <property type="entry name" value="TauE"/>
    <property type="match status" value="1"/>
</dbReference>
<sequence>MTAIPDNWIPKPMKIRDLDLSNSPVNQEHEALGLPPVEQIPLHPVIRAAVWFAVLTLIGLVVLGLTQLFGGSWQQGVDNIKATLDDRMFWSALLVGLLAQIVDGALGMAYGLTSTSFLLATGASPALASASVHMAEVFTTGISGVSHAKFGNVDKKLFVRLLVPGIVGGLLGAVLVTQIDGDTLKPFITVYLLLMGAYVLSKAFRKHIATRKGEPKHVAKLALLGGFVDTSGGGGWGPVVTTTLVGTGHDPRTTIGSVNFAEFFLTLTSAASLFILVEESIWHVVIGLIVGGLFAAPFAAYACKKFSTRTLLILVGLLISGISLFNLYKALLA</sequence>
<feature type="transmembrane region" description="Helical" evidence="6">
    <location>
        <begin position="183"/>
        <end position="201"/>
    </location>
</feature>
<feature type="transmembrane region" description="Helical" evidence="6">
    <location>
        <begin position="281"/>
        <end position="303"/>
    </location>
</feature>
<evidence type="ECO:0000256" key="6">
    <source>
        <dbReference type="RuleBase" id="RU363041"/>
    </source>
</evidence>
<evidence type="ECO:0000313" key="7">
    <source>
        <dbReference type="EMBL" id="ACE84658.1"/>
    </source>
</evidence>
<dbReference type="PANTHER" id="PTHR43701">
    <property type="entry name" value="MEMBRANE TRANSPORTER PROTEIN MJ0441-RELATED"/>
    <property type="match status" value="1"/>
</dbReference>
<reference evidence="7 8" key="1">
    <citation type="journal article" date="2008" name="J. Bacteriol.">
        <title>Insights into plant cell wall degradation from the genome sequence of the soil bacterium Cellvibrio japonicus.</title>
        <authorList>
            <person name="Deboy R.T."/>
            <person name="Mongodin E.F."/>
            <person name="Fouts D.E."/>
            <person name="Tailford L.E."/>
            <person name="Khouri H."/>
            <person name="Emerson J.B."/>
            <person name="Mohamoud Y."/>
            <person name="Watkins K."/>
            <person name="Henrissat B."/>
            <person name="Gilbert H.J."/>
            <person name="Nelson K.E."/>
        </authorList>
    </citation>
    <scope>NUCLEOTIDE SEQUENCE [LARGE SCALE GENOMIC DNA]</scope>
    <source>
        <strain evidence="7 8">Ueda107</strain>
    </source>
</reference>
<comment type="subcellular location">
    <subcellularLocation>
        <location evidence="6">Cell membrane</location>
        <topology evidence="6">Multi-pass membrane protein</topology>
    </subcellularLocation>
    <subcellularLocation>
        <location evidence="1">Membrane</location>
        <topology evidence="1">Multi-pass membrane protein</topology>
    </subcellularLocation>
</comment>
<evidence type="ECO:0000256" key="2">
    <source>
        <dbReference type="ARBA" id="ARBA00009142"/>
    </source>
</evidence>
<feature type="transmembrane region" description="Helical" evidence="6">
    <location>
        <begin position="310"/>
        <end position="328"/>
    </location>
</feature>
<evidence type="ECO:0000256" key="1">
    <source>
        <dbReference type="ARBA" id="ARBA00004141"/>
    </source>
</evidence>
<dbReference type="STRING" id="498211.CJA_2354"/>
<dbReference type="GO" id="GO:0005886">
    <property type="term" value="C:plasma membrane"/>
    <property type="evidence" value="ECO:0007669"/>
    <property type="project" value="UniProtKB-SubCell"/>
</dbReference>
<feature type="transmembrane region" description="Helical" evidence="6">
    <location>
        <begin position="89"/>
        <end position="112"/>
    </location>
</feature>
<gene>
    <name evidence="7" type="ordered locus">CJA_2354</name>
</gene>
<comment type="similarity">
    <text evidence="2 6">Belongs to the 4-toluene sulfonate uptake permease (TSUP) (TC 2.A.102) family.</text>
</comment>
<feature type="transmembrane region" description="Helical" evidence="6">
    <location>
        <begin position="157"/>
        <end position="177"/>
    </location>
</feature>
<proteinExistence type="inferred from homology"/>
<feature type="transmembrane region" description="Helical" evidence="6">
    <location>
        <begin position="258"/>
        <end position="275"/>
    </location>
</feature>
<keyword evidence="3 6" id="KW-0812">Transmembrane</keyword>
<organism evidence="7 8">
    <name type="scientific">Cellvibrio japonicus (strain Ueda107)</name>
    <name type="common">Pseudomonas fluorescens subsp. cellulosa</name>
    <dbReference type="NCBI Taxonomy" id="498211"/>
    <lineage>
        <taxon>Bacteria</taxon>
        <taxon>Pseudomonadati</taxon>
        <taxon>Pseudomonadota</taxon>
        <taxon>Gammaproteobacteria</taxon>
        <taxon>Cellvibrionales</taxon>
        <taxon>Cellvibrionaceae</taxon>
        <taxon>Cellvibrio</taxon>
    </lineage>
</organism>
<evidence type="ECO:0000256" key="4">
    <source>
        <dbReference type="ARBA" id="ARBA00022989"/>
    </source>
</evidence>
<evidence type="ECO:0000256" key="5">
    <source>
        <dbReference type="ARBA" id="ARBA00023136"/>
    </source>
</evidence>
<accession>B3PJZ1</accession>
<dbReference type="HOGENOM" id="CLU_059164_0_0_6"/>
<dbReference type="EMBL" id="CP000934">
    <property type="protein sequence ID" value="ACE84658.1"/>
    <property type="molecule type" value="Genomic_DNA"/>
</dbReference>
<keyword evidence="4 6" id="KW-1133">Transmembrane helix</keyword>
<dbReference type="AlphaFoldDB" id="B3PJZ1"/>
<dbReference type="eggNOG" id="COG0730">
    <property type="taxonomic scope" value="Bacteria"/>
</dbReference>
<dbReference type="Proteomes" id="UP000001036">
    <property type="component" value="Chromosome"/>
</dbReference>
<dbReference type="PANTHER" id="PTHR43701:SF12">
    <property type="entry name" value="MEMBRANE TRANSPORTER PROTEIN YTNM-RELATED"/>
    <property type="match status" value="1"/>
</dbReference>
<dbReference type="InterPro" id="IPR051598">
    <property type="entry name" value="TSUP/Inactive_protease-like"/>
</dbReference>
<dbReference type="InterPro" id="IPR002781">
    <property type="entry name" value="TM_pro_TauE-like"/>
</dbReference>
<evidence type="ECO:0000313" key="8">
    <source>
        <dbReference type="Proteomes" id="UP000001036"/>
    </source>
</evidence>
<keyword evidence="5 6" id="KW-0472">Membrane</keyword>
<dbReference type="KEGG" id="cja:CJA_2354"/>
<keyword evidence="6" id="KW-1003">Cell membrane</keyword>
<keyword evidence="8" id="KW-1185">Reference proteome</keyword>